<evidence type="ECO:0000313" key="8">
    <source>
        <dbReference type="Proteomes" id="UP000034794"/>
    </source>
</evidence>
<accession>A0A0G1RSJ7</accession>
<dbReference type="EC" id="2.7.4.3" evidence="6"/>
<protein>
    <recommendedName>
        <fullName evidence="6">Adenylate kinase</fullName>
        <ecNumber evidence="6">2.7.4.3</ecNumber>
    </recommendedName>
</protein>
<dbReference type="InterPro" id="IPR000850">
    <property type="entry name" value="Adenylat/UMP-CMP_kin"/>
</dbReference>
<comment type="caution">
    <text evidence="7">The sequence shown here is derived from an EMBL/GenBank/DDBJ whole genome shotgun (WGS) entry which is preliminary data.</text>
</comment>
<evidence type="ECO:0000256" key="6">
    <source>
        <dbReference type="RuleBase" id="RU003331"/>
    </source>
</evidence>
<dbReference type="EMBL" id="LCMI01000007">
    <property type="protein sequence ID" value="KKU32938.1"/>
    <property type="molecule type" value="Genomic_DNA"/>
</dbReference>
<dbReference type="GO" id="GO:0004017">
    <property type="term" value="F:AMP kinase activity"/>
    <property type="evidence" value="ECO:0007669"/>
    <property type="project" value="UniProtKB-EC"/>
</dbReference>
<evidence type="ECO:0000256" key="2">
    <source>
        <dbReference type="ARBA" id="ARBA00022727"/>
    </source>
</evidence>
<gene>
    <name evidence="7" type="ORF">UX47_C0007G0182</name>
</gene>
<dbReference type="GO" id="GO:0005737">
    <property type="term" value="C:cytoplasm"/>
    <property type="evidence" value="ECO:0007669"/>
    <property type="project" value="UniProtKB-SubCell"/>
</dbReference>
<dbReference type="PRINTS" id="PR00094">
    <property type="entry name" value="ADENYLTKNASE"/>
</dbReference>
<evidence type="ECO:0000256" key="3">
    <source>
        <dbReference type="ARBA" id="ARBA00022741"/>
    </source>
</evidence>
<dbReference type="AlphaFoldDB" id="A0A0G1RSJ7"/>
<dbReference type="InterPro" id="IPR027417">
    <property type="entry name" value="P-loop_NTPase"/>
</dbReference>
<proteinExistence type="inferred from homology"/>
<dbReference type="Gene3D" id="3.40.50.300">
    <property type="entry name" value="P-loop containing nucleotide triphosphate hydrolases"/>
    <property type="match status" value="1"/>
</dbReference>
<dbReference type="Pfam" id="PF00406">
    <property type="entry name" value="ADK"/>
    <property type="match status" value="1"/>
</dbReference>
<keyword evidence="6" id="KW-0067">ATP-binding</keyword>
<comment type="subunit">
    <text evidence="6">Monomer.</text>
</comment>
<keyword evidence="4 5" id="KW-0418">Kinase</keyword>
<dbReference type="PANTHER" id="PTHR23359">
    <property type="entry name" value="NUCLEOTIDE KINASE"/>
    <property type="match status" value="1"/>
</dbReference>
<evidence type="ECO:0000256" key="5">
    <source>
        <dbReference type="RuleBase" id="RU003330"/>
    </source>
</evidence>
<keyword evidence="2" id="KW-0545">Nucleotide biosynthesis</keyword>
<comment type="subcellular location">
    <subcellularLocation>
        <location evidence="6">Cytoplasm</location>
    </subcellularLocation>
</comment>
<organism evidence="7 8">
    <name type="scientific">Candidatus Collierbacteria bacterium GW2011_GWA2_46_26</name>
    <dbReference type="NCBI Taxonomy" id="1618381"/>
    <lineage>
        <taxon>Bacteria</taxon>
        <taxon>Candidatus Collieribacteriota</taxon>
    </lineage>
</organism>
<keyword evidence="1 5" id="KW-0808">Transferase</keyword>
<sequence length="195" mass="22344">MDLKSRIVVFIGPEGSDKTTMATMLSKQSRLPRITTGDIIRDLAKNDTGPLGEECRTMFAAKGYLSGESLLKILVQRFCQDDVTEGLILDGGMRTLQETRAFRSVLDQANLKLPLTVIHLQIPYWTSYLRLVFGKNARKRPDDTLSGVFGRLSKFHFQLHDRISVIQEQPDWELRSVNANKEIEEVYQEVLRWMI</sequence>
<keyword evidence="3 6" id="KW-0547">Nucleotide-binding</keyword>
<dbReference type="Proteomes" id="UP000034794">
    <property type="component" value="Unassembled WGS sequence"/>
</dbReference>
<comment type="similarity">
    <text evidence="5">Belongs to the adenylate kinase family.</text>
</comment>
<name>A0A0G1RSJ7_9BACT</name>
<reference evidence="7 8" key="1">
    <citation type="journal article" date="2015" name="Nature">
        <title>rRNA introns, odd ribosomes, and small enigmatic genomes across a large radiation of phyla.</title>
        <authorList>
            <person name="Brown C.T."/>
            <person name="Hug L.A."/>
            <person name="Thomas B.C."/>
            <person name="Sharon I."/>
            <person name="Castelle C.J."/>
            <person name="Singh A."/>
            <person name="Wilkins M.J."/>
            <person name="Williams K.H."/>
            <person name="Banfield J.F."/>
        </authorList>
    </citation>
    <scope>NUCLEOTIDE SEQUENCE [LARGE SCALE GENOMIC DNA]</scope>
</reference>
<evidence type="ECO:0000256" key="4">
    <source>
        <dbReference type="ARBA" id="ARBA00022777"/>
    </source>
</evidence>
<evidence type="ECO:0000313" key="7">
    <source>
        <dbReference type="EMBL" id="KKU32938.1"/>
    </source>
</evidence>
<comment type="catalytic activity">
    <reaction evidence="6">
        <text>AMP + ATP = 2 ADP</text>
        <dbReference type="Rhea" id="RHEA:12973"/>
        <dbReference type="ChEBI" id="CHEBI:30616"/>
        <dbReference type="ChEBI" id="CHEBI:456215"/>
        <dbReference type="ChEBI" id="CHEBI:456216"/>
        <dbReference type="EC" id="2.7.4.3"/>
    </reaction>
</comment>
<dbReference type="GO" id="GO:0005524">
    <property type="term" value="F:ATP binding"/>
    <property type="evidence" value="ECO:0007669"/>
    <property type="project" value="UniProtKB-KW"/>
</dbReference>
<evidence type="ECO:0000256" key="1">
    <source>
        <dbReference type="ARBA" id="ARBA00022679"/>
    </source>
</evidence>
<dbReference type="SUPFAM" id="SSF52540">
    <property type="entry name" value="P-loop containing nucleoside triphosphate hydrolases"/>
    <property type="match status" value="1"/>
</dbReference>